<reference evidence="1" key="1">
    <citation type="journal article" date="2012" name="PLoS ONE">
        <title>Gene sets for utilization of primary and secondary nutrition supplies in the distal gut of endangered iberian lynx.</title>
        <authorList>
            <person name="Alcaide M."/>
            <person name="Messina E."/>
            <person name="Richter M."/>
            <person name="Bargiela R."/>
            <person name="Peplies J."/>
            <person name="Huws S.A."/>
            <person name="Newbold C.J."/>
            <person name="Golyshin P.N."/>
            <person name="Simon M.A."/>
            <person name="Lopez G."/>
            <person name="Yakimov M.M."/>
            <person name="Ferrer M."/>
        </authorList>
    </citation>
    <scope>NUCLEOTIDE SEQUENCE</scope>
</reference>
<name>J9G633_9ZZZZ</name>
<sequence>MLRTSLAVTLHSISIGNRNQNLLRSGEVEEVKRLRLAVLKTLM</sequence>
<dbReference type="EMBL" id="AMCI01006083">
    <property type="protein sequence ID" value="EJW94959.1"/>
    <property type="molecule type" value="Genomic_DNA"/>
</dbReference>
<organism evidence="1">
    <name type="scientific">gut metagenome</name>
    <dbReference type="NCBI Taxonomy" id="749906"/>
    <lineage>
        <taxon>unclassified sequences</taxon>
        <taxon>metagenomes</taxon>
        <taxon>organismal metagenomes</taxon>
    </lineage>
</organism>
<comment type="caution">
    <text evidence="1">The sequence shown here is derived from an EMBL/GenBank/DDBJ whole genome shotgun (WGS) entry which is preliminary data.</text>
</comment>
<gene>
    <name evidence="1" type="ORF">EVA_16932</name>
</gene>
<evidence type="ECO:0000313" key="1">
    <source>
        <dbReference type="EMBL" id="EJW94959.1"/>
    </source>
</evidence>
<dbReference type="AlphaFoldDB" id="J9G633"/>
<proteinExistence type="predicted"/>
<protein>
    <submittedName>
        <fullName evidence="1">Uncharacterized protein</fullName>
    </submittedName>
</protein>
<accession>J9G633</accession>